<evidence type="ECO:0000256" key="1">
    <source>
        <dbReference type="ARBA" id="ARBA00004651"/>
    </source>
</evidence>
<comment type="subcellular location">
    <subcellularLocation>
        <location evidence="1">Cell membrane</location>
        <topology evidence="1">Multi-pass membrane protein</topology>
    </subcellularLocation>
</comment>
<sequence>MNDLLGYVRWIDLRAAEFVTAIRTPALTEAMTSMTGLGSVTAGVVLVGLFHLAGWREEFRTSVVALSMLGVVVWGLMTVVERPFPSNPVCVTEGSSGTTSSFPSGHAAAVTAYAMVARTSEVLPFAPTAALAALIAFSRIYLGTHYLSDTAFGIGLGIAAVLVAERILDRVDVDALAERLPFDADR</sequence>
<dbReference type="Proteomes" id="UP001596274">
    <property type="component" value="Unassembled WGS sequence"/>
</dbReference>
<dbReference type="AlphaFoldDB" id="A0ABD5T010"/>
<feature type="transmembrane region" description="Helical" evidence="7">
    <location>
        <begin position="62"/>
        <end position="80"/>
    </location>
</feature>
<evidence type="ECO:0000313" key="9">
    <source>
        <dbReference type="EMBL" id="MFC6770803.1"/>
    </source>
</evidence>
<organism evidence="9 10">
    <name type="scientific">Halorubrum pallidum</name>
    <dbReference type="NCBI Taxonomy" id="1526114"/>
    <lineage>
        <taxon>Archaea</taxon>
        <taxon>Methanobacteriati</taxon>
        <taxon>Methanobacteriota</taxon>
        <taxon>Stenosarchaea group</taxon>
        <taxon>Halobacteria</taxon>
        <taxon>Halobacteriales</taxon>
        <taxon>Haloferacaceae</taxon>
        <taxon>Halorubrum</taxon>
    </lineage>
</organism>
<evidence type="ECO:0000256" key="4">
    <source>
        <dbReference type="ARBA" id="ARBA00022801"/>
    </source>
</evidence>
<name>A0ABD5T010_9EURY</name>
<dbReference type="SMART" id="SM00014">
    <property type="entry name" value="acidPPc"/>
    <property type="match status" value="1"/>
</dbReference>
<keyword evidence="5 7" id="KW-1133">Transmembrane helix</keyword>
<evidence type="ECO:0000256" key="7">
    <source>
        <dbReference type="SAM" id="Phobius"/>
    </source>
</evidence>
<keyword evidence="4" id="KW-0378">Hydrolase</keyword>
<dbReference type="EMBL" id="JBHSWT010000150">
    <property type="protein sequence ID" value="MFC6770803.1"/>
    <property type="molecule type" value="Genomic_DNA"/>
</dbReference>
<keyword evidence="10" id="KW-1185">Reference proteome</keyword>
<feature type="transmembrane region" description="Helical" evidence="7">
    <location>
        <begin position="122"/>
        <end position="142"/>
    </location>
</feature>
<dbReference type="PANTHER" id="PTHR14969">
    <property type="entry name" value="SPHINGOSINE-1-PHOSPHATE PHOSPHOHYDROLASE"/>
    <property type="match status" value="1"/>
</dbReference>
<keyword evidence="2" id="KW-1003">Cell membrane</keyword>
<feature type="domain" description="Phosphatidic acid phosphatase type 2/haloperoxidase" evidence="8">
    <location>
        <begin position="59"/>
        <end position="165"/>
    </location>
</feature>
<dbReference type="GO" id="GO:0016787">
    <property type="term" value="F:hydrolase activity"/>
    <property type="evidence" value="ECO:0007669"/>
    <property type="project" value="UniProtKB-KW"/>
</dbReference>
<comment type="caution">
    <text evidence="9">The sequence shown here is derived from an EMBL/GenBank/DDBJ whole genome shotgun (WGS) entry which is preliminary data.</text>
</comment>
<dbReference type="SUPFAM" id="SSF48317">
    <property type="entry name" value="Acid phosphatase/Vanadium-dependent haloperoxidase"/>
    <property type="match status" value="1"/>
</dbReference>
<protein>
    <submittedName>
        <fullName evidence="9">Phosphatase PAP2 family protein</fullName>
    </submittedName>
</protein>
<evidence type="ECO:0000256" key="3">
    <source>
        <dbReference type="ARBA" id="ARBA00022692"/>
    </source>
</evidence>
<evidence type="ECO:0000256" key="6">
    <source>
        <dbReference type="ARBA" id="ARBA00023136"/>
    </source>
</evidence>
<keyword evidence="3 7" id="KW-0812">Transmembrane</keyword>
<feature type="transmembrane region" description="Helical" evidence="7">
    <location>
        <begin position="34"/>
        <end position="55"/>
    </location>
</feature>
<proteinExistence type="predicted"/>
<dbReference type="GO" id="GO:0005886">
    <property type="term" value="C:plasma membrane"/>
    <property type="evidence" value="ECO:0007669"/>
    <property type="project" value="UniProtKB-SubCell"/>
</dbReference>
<evidence type="ECO:0000313" key="10">
    <source>
        <dbReference type="Proteomes" id="UP001596274"/>
    </source>
</evidence>
<keyword evidence="6 7" id="KW-0472">Membrane</keyword>
<gene>
    <name evidence="9" type="ORF">ACFQDD_04595</name>
</gene>
<dbReference type="PANTHER" id="PTHR14969:SF62">
    <property type="entry name" value="DECAPRENYLPHOSPHORYL-5-PHOSPHORIBOSE PHOSPHATASE RV3807C-RELATED"/>
    <property type="match status" value="1"/>
</dbReference>
<evidence type="ECO:0000259" key="8">
    <source>
        <dbReference type="SMART" id="SM00014"/>
    </source>
</evidence>
<reference evidence="9 10" key="1">
    <citation type="journal article" date="2019" name="Int. J. Syst. Evol. Microbiol.">
        <title>The Global Catalogue of Microorganisms (GCM) 10K type strain sequencing project: providing services to taxonomists for standard genome sequencing and annotation.</title>
        <authorList>
            <consortium name="The Broad Institute Genomics Platform"/>
            <consortium name="The Broad Institute Genome Sequencing Center for Infectious Disease"/>
            <person name="Wu L."/>
            <person name="Ma J."/>
        </authorList>
    </citation>
    <scope>NUCLEOTIDE SEQUENCE [LARGE SCALE GENOMIC DNA]</scope>
    <source>
        <strain evidence="9 10">PJ61</strain>
    </source>
</reference>
<accession>A0ABD5T010</accession>
<dbReference type="InterPro" id="IPR000326">
    <property type="entry name" value="PAP2/HPO"/>
</dbReference>
<dbReference type="Gene3D" id="1.20.144.10">
    <property type="entry name" value="Phosphatidic acid phosphatase type 2/haloperoxidase"/>
    <property type="match status" value="1"/>
</dbReference>
<evidence type="ECO:0000256" key="5">
    <source>
        <dbReference type="ARBA" id="ARBA00022989"/>
    </source>
</evidence>
<dbReference type="InterPro" id="IPR036938">
    <property type="entry name" value="PAP2/HPO_sf"/>
</dbReference>
<dbReference type="Pfam" id="PF01569">
    <property type="entry name" value="PAP2"/>
    <property type="match status" value="1"/>
</dbReference>
<evidence type="ECO:0000256" key="2">
    <source>
        <dbReference type="ARBA" id="ARBA00022475"/>
    </source>
</evidence>